<dbReference type="InterPro" id="IPR016177">
    <property type="entry name" value="DNA-bd_dom_sf"/>
</dbReference>
<dbReference type="Proteomes" id="UP000006291">
    <property type="component" value="Segment"/>
</dbReference>
<name>J9PQV0_9CAUD</name>
<proteinExistence type="predicted"/>
<accession>J9PQV0</accession>
<protein>
    <recommendedName>
        <fullName evidence="3">AP2/ERF domain-containing protein</fullName>
    </recommendedName>
</protein>
<dbReference type="GO" id="GO:0003677">
    <property type="term" value="F:DNA binding"/>
    <property type="evidence" value="ECO:0007669"/>
    <property type="project" value="InterPro"/>
</dbReference>
<dbReference type="EMBL" id="JN797796">
    <property type="protein sequence ID" value="AEW47397.1"/>
    <property type="molecule type" value="Genomic_DNA"/>
</dbReference>
<reference evidence="1 2" key="1">
    <citation type="submission" date="2011-09" db="EMBL/GenBank/DDBJ databases">
        <title>Complete Genome Sequence of Bacillus cereus Bacteriophage B5S.</title>
        <authorList>
            <person name="Lee J.-H."/>
            <person name="Shin H."/>
            <person name="Son B."/>
            <person name="Ryu S."/>
        </authorList>
    </citation>
    <scope>NUCLEOTIDE SEQUENCE [LARGE SCALE GENOMIC DNA]</scope>
</reference>
<gene>
    <name evidence="1" type="ORF">B5S_0163</name>
</gene>
<dbReference type="SUPFAM" id="SSF54171">
    <property type="entry name" value="DNA-binding domain"/>
    <property type="match status" value="1"/>
</dbReference>
<sequence length="253" mass="29485">MGKEKRITDRVGTELKMKNGLVATCISYNNANSITVRFHDGLEVHTSWKAFSIGEVKNKNVKTAWGVGFIGEGRYSTVDENNERLHVYVLWRNMLERCYGSRYKDNKAYEGCTVDKDWHNYQNFAKFYYNNFYEVDGERMELDKDILVKGNKIYSNDTCIFVPQRVNSLLIKQRKKNNELPIGVNTDGSRFYAYITIEKKRRGLGGYATPEEAFQAYKAAKEEYIQKVALEYKYKIPARLFVALMNYEVDIND</sequence>
<evidence type="ECO:0000313" key="1">
    <source>
        <dbReference type="EMBL" id="AEW47397.1"/>
    </source>
</evidence>
<evidence type="ECO:0008006" key="3">
    <source>
        <dbReference type="Google" id="ProtNLM"/>
    </source>
</evidence>
<organism evidence="1 2">
    <name type="scientific">Bacillus phage B5S</name>
    <dbReference type="NCBI Taxonomy" id="1126949"/>
    <lineage>
        <taxon>Viruses</taxon>
        <taxon>Duplodnaviria</taxon>
        <taxon>Heunggongvirae</taxon>
        <taxon>Uroviricota</taxon>
        <taxon>Caudoviricetes</taxon>
        <taxon>Herelleviridae</taxon>
        <taxon>Bastillevirinae</taxon>
        <taxon>Bequatrovirus</taxon>
        <taxon>Bequatrovirus B4</taxon>
    </lineage>
</organism>
<evidence type="ECO:0000313" key="2">
    <source>
        <dbReference type="Proteomes" id="UP000006291"/>
    </source>
</evidence>